<protein>
    <submittedName>
        <fullName evidence="2">Membrane or secreted protein</fullName>
    </submittedName>
</protein>
<keyword evidence="3" id="KW-1185">Reference proteome</keyword>
<keyword evidence="1" id="KW-0732">Signal</keyword>
<dbReference type="Gene3D" id="2.40.128.490">
    <property type="entry name" value="Uncharacterised protein PF14869, DUF4488"/>
    <property type="match status" value="1"/>
</dbReference>
<organism evidence="2 3">
    <name type="scientific">Flagellimonas chongwuensis</name>
    <dbReference type="NCBI Taxonomy" id="2697365"/>
    <lineage>
        <taxon>Bacteria</taxon>
        <taxon>Pseudomonadati</taxon>
        <taxon>Bacteroidota</taxon>
        <taxon>Flavobacteriia</taxon>
        <taxon>Flavobacteriales</taxon>
        <taxon>Flavobacteriaceae</taxon>
        <taxon>Flagellimonas</taxon>
    </lineage>
</organism>
<feature type="chain" id="PRO_5032461838" evidence="1">
    <location>
        <begin position="19"/>
        <end position="235"/>
    </location>
</feature>
<dbReference type="RefSeq" id="WP_176619202.1">
    <property type="nucleotide sequence ID" value="NZ_WYET01000001.1"/>
</dbReference>
<evidence type="ECO:0000256" key="1">
    <source>
        <dbReference type="SAM" id="SignalP"/>
    </source>
</evidence>
<feature type="signal peptide" evidence="1">
    <location>
        <begin position="1"/>
        <end position="18"/>
    </location>
</feature>
<comment type="caution">
    <text evidence="2">The sequence shown here is derived from an EMBL/GenBank/DDBJ whole genome shotgun (WGS) entry which is preliminary data.</text>
</comment>
<name>A0A850NBF2_9FLAO</name>
<accession>A0A850NBF2</accession>
<dbReference type="AlphaFoldDB" id="A0A850NBF2"/>
<evidence type="ECO:0000313" key="3">
    <source>
        <dbReference type="Proteomes" id="UP000558089"/>
    </source>
</evidence>
<reference evidence="2 3" key="1">
    <citation type="submission" date="2020-01" db="EMBL/GenBank/DDBJ databases">
        <title>Draft Genome Analysis of Muricauda sp. HICW Isolated from coastal seawater of PR China.</title>
        <authorList>
            <person name="Chen M.-X."/>
        </authorList>
    </citation>
    <scope>NUCLEOTIDE SEQUENCE [LARGE SCALE GENOMIC DNA]</scope>
    <source>
        <strain evidence="2 3">HICW</strain>
    </source>
</reference>
<proteinExistence type="predicted"/>
<sequence length="235" mass="26240">MKKVMLLVLCSLTGSILAAQDLLGAWTYTESSDDGQKVEHILILTGDFFSEAFFEKADGKFLGTKGGSYAATDENIEFTYEFSTQHPETVGEMESKVYKLGDLNLQLDGTTWTHVDDGTPGDLFGAWLISGRKRDGEIVKRDTSGPRKTMKILSGTRFQWIAYNTETKEFMGTGGGTYTTIDGKYIENIGFFSRDDSRVGASLEFNYELKEGDWHHSGLSSKGDPIYEVWSKRKL</sequence>
<dbReference type="EMBL" id="WYET01000001">
    <property type="protein sequence ID" value="NVN17249.1"/>
    <property type="molecule type" value="Genomic_DNA"/>
</dbReference>
<evidence type="ECO:0000313" key="2">
    <source>
        <dbReference type="EMBL" id="NVN17249.1"/>
    </source>
</evidence>
<dbReference type="Proteomes" id="UP000558089">
    <property type="component" value="Unassembled WGS sequence"/>
</dbReference>
<gene>
    <name evidence="2" type="ORF">GUA46_02760</name>
</gene>